<dbReference type="InParanoid" id="A0A2H3DW46"/>
<sequence>MPKESRKARVSRTKTKAKNNPKVVAEATIANLTQTESETRQKWSQADNTKINYRGYVGRAVRFLEEMVAARQKRQVEIGVCEDDIDTDLLSQAFSNPPNKYSVTALLNFLTQKCFVEQLGKSTAQGIQAAMAKMWDKMDGQKYAGDQYHLDKSTGVVTGNPARAPNVKEYVKCINTKSGAKGAAATRHHADAMLVEDLIKIVEYSKAECSCEQLEKTQVSAQELTQMIKHGLTRAFLTSGFTLWTRNFELCGLQARDIEWELQGPAPYNVPYFRVHLDGRKGWQNKQGWDGPLESNYYNIYAQPDSPDIDMYTYLPQWVKLLERCLGRALEPDDYIFPYCSSNGIIHPKREMTHDMIQNLLNEFGQGAGLKRAYTTHSLRRGGAQYRFMFAPIGRRWSLSVIRWWGGWAIGEHVDTLMKYLVDSLQSYESGHSDALYPLPKEAEQSFMGDHVLEKPVTTAEFRIFAEAILSRPSPRRMECTCPMHVHAASPSSFVAASASQALSVSSEQSTSCPTPEPAYTLPCVPTNASFTPRVPCPSHPQAPPIPGVVIPDIGKGPGAWRKAVKQWEEGDPSQGLQPLRDWPKEWYTGSQRTKTGSKYNQHKLIALEFQRLGAIDAVFIAEYPEANESVGKLLGAIRKQSGKKGRKSKNGTPEERSQSSESTENNGPDMDISN</sequence>
<organism evidence="3 4">
    <name type="scientific">Armillaria gallica</name>
    <name type="common">Bulbous honey fungus</name>
    <name type="synonym">Armillaria bulbosa</name>
    <dbReference type="NCBI Taxonomy" id="47427"/>
    <lineage>
        <taxon>Eukaryota</taxon>
        <taxon>Fungi</taxon>
        <taxon>Dikarya</taxon>
        <taxon>Basidiomycota</taxon>
        <taxon>Agaricomycotina</taxon>
        <taxon>Agaricomycetes</taxon>
        <taxon>Agaricomycetidae</taxon>
        <taxon>Agaricales</taxon>
        <taxon>Marasmiineae</taxon>
        <taxon>Physalacriaceae</taxon>
        <taxon>Armillaria</taxon>
    </lineage>
</organism>
<feature type="region of interest" description="Disordered" evidence="2">
    <location>
        <begin position="639"/>
        <end position="675"/>
    </location>
</feature>
<evidence type="ECO:0000313" key="3">
    <source>
        <dbReference type="EMBL" id="PBK98084.1"/>
    </source>
</evidence>
<dbReference type="GO" id="GO:0003677">
    <property type="term" value="F:DNA binding"/>
    <property type="evidence" value="ECO:0007669"/>
    <property type="project" value="InterPro"/>
</dbReference>
<protein>
    <recommendedName>
        <fullName evidence="5">Tyr recombinase domain-containing protein</fullName>
    </recommendedName>
</protein>
<dbReference type="InterPro" id="IPR011010">
    <property type="entry name" value="DNA_brk_join_enz"/>
</dbReference>
<dbReference type="AlphaFoldDB" id="A0A2H3DW46"/>
<dbReference type="SUPFAM" id="SSF56349">
    <property type="entry name" value="DNA breaking-rejoining enzymes"/>
    <property type="match status" value="1"/>
</dbReference>
<dbReference type="EMBL" id="KZ293648">
    <property type="protein sequence ID" value="PBK98084.1"/>
    <property type="molecule type" value="Genomic_DNA"/>
</dbReference>
<dbReference type="InterPro" id="IPR013762">
    <property type="entry name" value="Integrase-like_cat_sf"/>
</dbReference>
<keyword evidence="1" id="KW-0233">DNA recombination</keyword>
<accession>A0A2H3DW46</accession>
<evidence type="ECO:0000313" key="4">
    <source>
        <dbReference type="Proteomes" id="UP000217790"/>
    </source>
</evidence>
<feature type="region of interest" description="Disordered" evidence="2">
    <location>
        <begin position="1"/>
        <end position="20"/>
    </location>
</feature>
<evidence type="ECO:0000256" key="2">
    <source>
        <dbReference type="SAM" id="MobiDB-lite"/>
    </source>
</evidence>
<name>A0A2H3DW46_ARMGA</name>
<gene>
    <name evidence="3" type="ORF">ARMGADRAFT_1129885</name>
</gene>
<dbReference type="Proteomes" id="UP000217790">
    <property type="component" value="Unassembled WGS sequence"/>
</dbReference>
<feature type="compositionally biased region" description="Basic residues" evidence="2">
    <location>
        <begin position="8"/>
        <end position="19"/>
    </location>
</feature>
<dbReference type="GO" id="GO:0006310">
    <property type="term" value="P:DNA recombination"/>
    <property type="evidence" value="ECO:0007669"/>
    <property type="project" value="UniProtKB-KW"/>
</dbReference>
<proteinExistence type="predicted"/>
<dbReference type="GO" id="GO:0015074">
    <property type="term" value="P:DNA integration"/>
    <property type="evidence" value="ECO:0007669"/>
    <property type="project" value="InterPro"/>
</dbReference>
<keyword evidence="4" id="KW-1185">Reference proteome</keyword>
<dbReference type="OrthoDB" id="2976553at2759"/>
<feature type="compositionally biased region" description="Basic residues" evidence="2">
    <location>
        <begin position="641"/>
        <end position="650"/>
    </location>
</feature>
<dbReference type="OMA" id="LSVIRWW"/>
<dbReference type="Gene3D" id="1.10.443.10">
    <property type="entry name" value="Intergrase catalytic core"/>
    <property type="match status" value="1"/>
</dbReference>
<evidence type="ECO:0008006" key="5">
    <source>
        <dbReference type="Google" id="ProtNLM"/>
    </source>
</evidence>
<evidence type="ECO:0000256" key="1">
    <source>
        <dbReference type="ARBA" id="ARBA00023172"/>
    </source>
</evidence>
<reference evidence="4" key="1">
    <citation type="journal article" date="2017" name="Nat. Ecol. Evol.">
        <title>Genome expansion and lineage-specific genetic innovations in the forest pathogenic fungi Armillaria.</title>
        <authorList>
            <person name="Sipos G."/>
            <person name="Prasanna A.N."/>
            <person name="Walter M.C."/>
            <person name="O'Connor E."/>
            <person name="Balint B."/>
            <person name="Krizsan K."/>
            <person name="Kiss B."/>
            <person name="Hess J."/>
            <person name="Varga T."/>
            <person name="Slot J."/>
            <person name="Riley R."/>
            <person name="Boka B."/>
            <person name="Rigling D."/>
            <person name="Barry K."/>
            <person name="Lee J."/>
            <person name="Mihaltcheva S."/>
            <person name="LaButti K."/>
            <person name="Lipzen A."/>
            <person name="Waldron R."/>
            <person name="Moloney N.M."/>
            <person name="Sperisen C."/>
            <person name="Kredics L."/>
            <person name="Vagvoelgyi C."/>
            <person name="Patrignani A."/>
            <person name="Fitzpatrick D."/>
            <person name="Nagy I."/>
            <person name="Doyle S."/>
            <person name="Anderson J.B."/>
            <person name="Grigoriev I.V."/>
            <person name="Gueldener U."/>
            <person name="Muensterkoetter M."/>
            <person name="Nagy L.G."/>
        </authorList>
    </citation>
    <scope>NUCLEOTIDE SEQUENCE [LARGE SCALE GENOMIC DNA]</scope>
    <source>
        <strain evidence="4">Ar21-2</strain>
    </source>
</reference>
<feature type="compositionally biased region" description="Polar residues" evidence="2">
    <location>
        <begin position="660"/>
        <end position="675"/>
    </location>
</feature>